<evidence type="ECO:0000256" key="4">
    <source>
        <dbReference type="ARBA" id="ARBA00022833"/>
    </source>
</evidence>
<dbReference type="NCBIfam" id="TIGR02022">
    <property type="entry name" value="hutF"/>
    <property type="match status" value="1"/>
</dbReference>
<dbReference type="Pfam" id="PF01979">
    <property type="entry name" value="Amidohydro_1"/>
    <property type="match status" value="1"/>
</dbReference>
<dbReference type="InterPro" id="IPR011059">
    <property type="entry name" value="Metal-dep_hydrolase_composite"/>
</dbReference>
<dbReference type="OrthoDB" id="9796020at2"/>
<dbReference type="InterPro" id="IPR010252">
    <property type="entry name" value="HutF"/>
</dbReference>
<dbReference type="NCBIfam" id="NF006681">
    <property type="entry name" value="PRK09229.1-2"/>
    <property type="match status" value="1"/>
</dbReference>
<evidence type="ECO:0000256" key="1">
    <source>
        <dbReference type="ARBA" id="ARBA00001947"/>
    </source>
</evidence>
<evidence type="ECO:0000313" key="8">
    <source>
        <dbReference type="Proteomes" id="UP000035929"/>
    </source>
</evidence>
<reference evidence="7 8" key="1">
    <citation type="submission" date="2015-03" db="EMBL/GenBank/DDBJ databases">
        <title>Genome sequencing of Methylobacterium aquaticum DSM16371 type strain.</title>
        <authorList>
            <person name="Chaudhry V."/>
            <person name="Patil P.B."/>
        </authorList>
    </citation>
    <scope>NUCLEOTIDE SEQUENCE [LARGE SCALE GENOMIC DNA]</scope>
    <source>
        <strain evidence="7 8">DSM 16371</strain>
    </source>
</reference>
<dbReference type="GO" id="GO:0005829">
    <property type="term" value="C:cytosol"/>
    <property type="evidence" value="ECO:0007669"/>
    <property type="project" value="TreeGrafter"/>
</dbReference>
<evidence type="ECO:0000259" key="5">
    <source>
        <dbReference type="Pfam" id="PF01979"/>
    </source>
</evidence>
<accession>A0A0J6S581</accession>
<sequence length="452" mass="47654">MTVLHAAQALMPTGWQGDLRLTITDGRFSSIEAASAPQPGDVRVAVLVPGLPNLHSHAFQRGMAGLAERRGPSADTFWTWRETMYRFALRMSPDEAEAVAAQAYVEMLESGFTRVGEFHYLHHAPDGSPYGNVAEMAERIAAAADLTGLRLSLLPVLYRWSNFGGVAPNEGQRRFVSDLDLFGRLVEGSRAALRALPGATLGVAPHSLRAVTPEDLSAVVALAAAGPVHIHAAEQVREVEECTAWSGARPVQWLLDQAGLDPRWCLIHATHMTPDETTRLAASGAVAGLCPVTEASLGDGIFPGPGFVAAGGRYGVGTDSNVLVGAADELRQLEYAQRLGNRQRNVFAAPGASTGRALFDAALAGGAQALAADEGGLVLGAPADCVALDGTDPALLERRGDALLDGWIFAAGSRAVEAVWVAGRQVVAGGRHRAREAVQARYAGVLKRLMAE</sequence>
<dbReference type="AlphaFoldDB" id="A0A0J6S581"/>
<keyword evidence="3" id="KW-0378">Hydrolase</keyword>
<keyword evidence="4" id="KW-0862">Zinc</keyword>
<dbReference type="InterPro" id="IPR051607">
    <property type="entry name" value="Metallo-dep_hydrolases"/>
</dbReference>
<comment type="cofactor">
    <cofactor evidence="1">
        <name>Zn(2+)</name>
        <dbReference type="ChEBI" id="CHEBI:29105"/>
    </cofactor>
</comment>
<dbReference type="Gene3D" id="2.30.40.10">
    <property type="entry name" value="Urease, subunit C, domain 1"/>
    <property type="match status" value="1"/>
</dbReference>
<dbReference type="PATRIC" id="fig|270351.6.peg.3568"/>
<organism evidence="7 8">
    <name type="scientific">Methylobacterium aquaticum</name>
    <dbReference type="NCBI Taxonomy" id="270351"/>
    <lineage>
        <taxon>Bacteria</taxon>
        <taxon>Pseudomonadati</taxon>
        <taxon>Pseudomonadota</taxon>
        <taxon>Alphaproteobacteria</taxon>
        <taxon>Hyphomicrobiales</taxon>
        <taxon>Methylobacteriaceae</taxon>
        <taxon>Methylobacterium</taxon>
    </lineage>
</organism>
<dbReference type="InterPro" id="IPR032466">
    <property type="entry name" value="Metal_Hydrolase"/>
</dbReference>
<evidence type="ECO:0000259" key="6">
    <source>
        <dbReference type="Pfam" id="PF22429"/>
    </source>
</evidence>
<dbReference type="GO" id="GO:0046872">
    <property type="term" value="F:metal ion binding"/>
    <property type="evidence" value="ECO:0007669"/>
    <property type="project" value="UniProtKB-KW"/>
</dbReference>
<evidence type="ECO:0000256" key="3">
    <source>
        <dbReference type="ARBA" id="ARBA00022801"/>
    </source>
</evidence>
<dbReference type="Pfam" id="PF22429">
    <property type="entry name" value="HutF_N"/>
    <property type="match status" value="1"/>
</dbReference>
<keyword evidence="2" id="KW-0479">Metal-binding</keyword>
<dbReference type="GO" id="GO:0019239">
    <property type="term" value="F:deaminase activity"/>
    <property type="evidence" value="ECO:0007669"/>
    <property type="project" value="TreeGrafter"/>
</dbReference>
<dbReference type="NCBIfam" id="NF006683">
    <property type="entry name" value="PRK09229.1-4"/>
    <property type="match status" value="1"/>
</dbReference>
<feature type="domain" description="Formimidoylglutamate deiminase N-terminal" evidence="6">
    <location>
        <begin position="1"/>
        <end position="43"/>
    </location>
</feature>
<dbReference type="SUPFAM" id="SSF51556">
    <property type="entry name" value="Metallo-dependent hydrolases"/>
    <property type="match status" value="1"/>
</dbReference>
<evidence type="ECO:0000313" key="7">
    <source>
        <dbReference type="EMBL" id="KMO28613.1"/>
    </source>
</evidence>
<comment type="caution">
    <text evidence="7">The sequence shown here is derived from an EMBL/GenBank/DDBJ whole genome shotgun (WGS) entry which is preliminary data.</text>
</comment>
<feature type="domain" description="Amidohydrolase-related" evidence="5">
    <location>
        <begin position="46"/>
        <end position="426"/>
    </location>
</feature>
<dbReference type="EMBL" id="LABX01000241">
    <property type="protein sequence ID" value="KMO28613.1"/>
    <property type="molecule type" value="Genomic_DNA"/>
</dbReference>
<protein>
    <submittedName>
        <fullName evidence="7">N-formimino-L-glutamate deiminase</fullName>
    </submittedName>
</protein>
<dbReference type="SUPFAM" id="SSF51338">
    <property type="entry name" value="Composite domain of metallo-dependent hydrolases"/>
    <property type="match status" value="1"/>
</dbReference>
<dbReference type="PANTHER" id="PTHR11271">
    <property type="entry name" value="GUANINE DEAMINASE"/>
    <property type="match status" value="1"/>
</dbReference>
<proteinExistence type="predicted"/>
<dbReference type="InterPro" id="IPR055156">
    <property type="entry name" value="HutF-like_N"/>
</dbReference>
<dbReference type="RefSeq" id="WP_048466874.1">
    <property type="nucleotide sequence ID" value="NZ_LABX01000241.1"/>
</dbReference>
<dbReference type="InterPro" id="IPR006680">
    <property type="entry name" value="Amidohydro-rel"/>
</dbReference>
<dbReference type="Gene3D" id="3.20.20.140">
    <property type="entry name" value="Metal-dependent hydrolases"/>
    <property type="match status" value="1"/>
</dbReference>
<gene>
    <name evidence="7" type="ORF">VP06_26965</name>
</gene>
<dbReference type="NCBIfam" id="NF006684">
    <property type="entry name" value="PRK09229.1-5"/>
    <property type="match status" value="1"/>
</dbReference>
<name>A0A0J6S581_9HYPH</name>
<evidence type="ECO:0000256" key="2">
    <source>
        <dbReference type="ARBA" id="ARBA00022723"/>
    </source>
</evidence>
<dbReference type="PANTHER" id="PTHR11271:SF48">
    <property type="entry name" value="AMIDOHYDROLASE-RELATED DOMAIN-CONTAINING PROTEIN"/>
    <property type="match status" value="1"/>
</dbReference>
<dbReference type="Proteomes" id="UP000035929">
    <property type="component" value="Unassembled WGS sequence"/>
</dbReference>